<feature type="signal peptide" evidence="2">
    <location>
        <begin position="1"/>
        <end position="20"/>
    </location>
</feature>
<accession>A0A7X0FCP6</accession>
<keyword evidence="2" id="KW-0732">Signal</keyword>
<comment type="caution">
    <text evidence="3">The sequence shown here is derived from an EMBL/GenBank/DDBJ whole genome shotgun (WGS) entry which is preliminary data.</text>
</comment>
<dbReference type="EMBL" id="JACHOU010000018">
    <property type="protein sequence ID" value="MBB6356929.1"/>
    <property type="molecule type" value="Genomic_DNA"/>
</dbReference>
<keyword evidence="4" id="KW-1185">Reference proteome</keyword>
<organism evidence="3 4">
    <name type="scientific">Aminobacter aganoensis</name>
    <dbReference type="NCBI Taxonomy" id="83264"/>
    <lineage>
        <taxon>Bacteria</taxon>
        <taxon>Pseudomonadati</taxon>
        <taxon>Pseudomonadota</taxon>
        <taxon>Alphaproteobacteria</taxon>
        <taxon>Hyphomicrobiales</taxon>
        <taxon>Phyllobacteriaceae</taxon>
        <taxon>Aminobacter</taxon>
    </lineage>
</organism>
<dbReference type="RefSeq" id="WP_184701459.1">
    <property type="nucleotide sequence ID" value="NZ_BAABEG010000001.1"/>
</dbReference>
<evidence type="ECO:0000256" key="1">
    <source>
        <dbReference type="SAM" id="MobiDB-lite"/>
    </source>
</evidence>
<dbReference type="Proteomes" id="UP000536262">
    <property type="component" value="Unassembled WGS sequence"/>
</dbReference>
<feature type="region of interest" description="Disordered" evidence="1">
    <location>
        <begin position="71"/>
        <end position="92"/>
    </location>
</feature>
<evidence type="ECO:0000256" key="2">
    <source>
        <dbReference type="SAM" id="SignalP"/>
    </source>
</evidence>
<name>A0A7X0FCP6_9HYPH</name>
<feature type="compositionally biased region" description="Polar residues" evidence="1">
    <location>
        <begin position="75"/>
        <end position="92"/>
    </location>
</feature>
<evidence type="ECO:0000313" key="3">
    <source>
        <dbReference type="EMBL" id="MBB6356929.1"/>
    </source>
</evidence>
<sequence>MLRLGFMLGAIVALAFPAHAAERCRWYIHETNPDSWIQDNGADLSVHFPGDGAMNFQFIVYEVDGLPNVKRQRSPIRTGQGSPQHSTSDLPR</sequence>
<evidence type="ECO:0008006" key="5">
    <source>
        <dbReference type="Google" id="ProtNLM"/>
    </source>
</evidence>
<evidence type="ECO:0000313" key="4">
    <source>
        <dbReference type="Proteomes" id="UP000536262"/>
    </source>
</evidence>
<proteinExistence type="predicted"/>
<protein>
    <recommendedName>
        <fullName evidence="5">Secreted protein</fullName>
    </recommendedName>
</protein>
<reference evidence="3 4" key="1">
    <citation type="submission" date="2020-08" db="EMBL/GenBank/DDBJ databases">
        <title>Genomic Encyclopedia of Type Strains, Phase IV (KMG-IV): sequencing the most valuable type-strain genomes for metagenomic binning, comparative biology and taxonomic classification.</title>
        <authorList>
            <person name="Goeker M."/>
        </authorList>
    </citation>
    <scope>NUCLEOTIDE SEQUENCE [LARGE SCALE GENOMIC DNA]</scope>
    <source>
        <strain evidence="3 4">DSM 7051</strain>
    </source>
</reference>
<gene>
    <name evidence="3" type="ORF">GGR00_004747</name>
</gene>
<feature type="chain" id="PRO_5030669779" description="Secreted protein" evidence="2">
    <location>
        <begin position="21"/>
        <end position="92"/>
    </location>
</feature>
<dbReference type="AlphaFoldDB" id="A0A7X0FCP6"/>